<dbReference type="Proteomes" id="UP000269396">
    <property type="component" value="Unassembled WGS sequence"/>
</dbReference>
<keyword evidence="2" id="KW-1185">Reference proteome</keyword>
<dbReference type="InterPro" id="IPR042621">
    <property type="entry name" value="TTC23/TTC23L"/>
</dbReference>
<sequence length="327" mass="38601">MQKNVNILQTPNEQLTKSETMINESILDCLNKDNSIFQMLCKCIAFSRMIYEINDWHHAQYQCCFGYFYINWKGEKYALQAESHAENSMKLISLYLNSTSQQMNQQNSDDQANLLILCIVLLNYYTLAKSKIILKKQAEKALNKVEQLIDSLQKSKNSLENIDNYEDNSKQFDRCLENYYQQWDHCTLMRLDKKFYPNLQNLKVCIYCLYGKIAFECEKYVVSFDQYMQALKFIEKTYGPESKEMISVYQALAHVSVSFDINNSLIEYQSSENDMKKSIDYFKIAYEISNKIYYKEESFSSMVDLIRSVYLLCTVYMKLNLNLDDSE</sequence>
<reference evidence="1 2" key="1">
    <citation type="submission" date="2018-11" db="EMBL/GenBank/DDBJ databases">
        <authorList>
            <consortium name="Pathogen Informatics"/>
        </authorList>
    </citation>
    <scope>NUCLEOTIDE SEQUENCE [LARGE SCALE GENOMIC DNA]</scope>
    <source>
        <strain>Denwood</strain>
        <strain evidence="2">Zambia</strain>
    </source>
</reference>
<proteinExistence type="predicted"/>
<evidence type="ECO:0000313" key="1">
    <source>
        <dbReference type="EMBL" id="VDP69269.1"/>
    </source>
</evidence>
<organism evidence="1 2">
    <name type="scientific">Schistosoma mattheei</name>
    <dbReference type="NCBI Taxonomy" id="31246"/>
    <lineage>
        <taxon>Eukaryota</taxon>
        <taxon>Metazoa</taxon>
        <taxon>Spiralia</taxon>
        <taxon>Lophotrochozoa</taxon>
        <taxon>Platyhelminthes</taxon>
        <taxon>Trematoda</taxon>
        <taxon>Digenea</taxon>
        <taxon>Strigeidida</taxon>
        <taxon>Schistosomatoidea</taxon>
        <taxon>Schistosomatidae</taxon>
        <taxon>Schistosoma</taxon>
    </lineage>
</organism>
<gene>
    <name evidence="1" type="ORF">SMTD_LOCUS15694</name>
</gene>
<accession>A0A183PMV9</accession>
<protein>
    <submittedName>
        <fullName evidence="1">Uncharacterized protein</fullName>
    </submittedName>
</protein>
<dbReference type="AlphaFoldDB" id="A0A183PMV9"/>
<dbReference type="EMBL" id="UZAL01036179">
    <property type="protein sequence ID" value="VDP69269.1"/>
    <property type="molecule type" value="Genomic_DNA"/>
</dbReference>
<dbReference type="PANTHER" id="PTHR14485:SF2">
    <property type="entry name" value="FUNGAL STAND N-TERMINAL GOODBYE DOMAIN-CONTAINING PROTEIN"/>
    <property type="match status" value="1"/>
</dbReference>
<dbReference type="PANTHER" id="PTHR14485">
    <property type="entry name" value="TETRATRICOPEPTIDE REPEAT PROTEIN 23"/>
    <property type="match status" value="1"/>
</dbReference>
<evidence type="ECO:0000313" key="2">
    <source>
        <dbReference type="Proteomes" id="UP000269396"/>
    </source>
</evidence>
<name>A0A183PMV9_9TREM</name>